<evidence type="ECO:0000256" key="6">
    <source>
        <dbReference type="RuleBase" id="RU000304"/>
    </source>
</evidence>
<dbReference type="InterPro" id="IPR052751">
    <property type="entry name" value="Plant_MAPKKK"/>
</dbReference>
<proteinExistence type="inferred from homology"/>
<evidence type="ECO:0000256" key="3">
    <source>
        <dbReference type="ARBA" id="ARBA00022777"/>
    </source>
</evidence>
<feature type="domain" description="Protein kinase" evidence="8">
    <location>
        <begin position="13"/>
        <end position="272"/>
    </location>
</feature>
<evidence type="ECO:0000256" key="5">
    <source>
        <dbReference type="PROSITE-ProRule" id="PRU10141"/>
    </source>
</evidence>
<feature type="compositionally biased region" description="Acidic residues" evidence="7">
    <location>
        <begin position="275"/>
        <end position="286"/>
    </location>
</feature>
<evidence type="ECO:0000313" key="9">
    <source>
        <dbReference type="EMBL" id="KAJ6808539.1"/>
    </source>
</evidence>
<organism evidence="9 10">
    <name type="scientific">Iris pallida</name>
    <name type="common">Sweet iris</name>
    <dbReference type="NCBI Taxonomy" id="29817"/>
    <lineage>
        <taxon>Eukaryota</taxon>
        <taxon>Viridiplantae</taxon>
        <taxon>Streptophyta</taxon>
        <taxon>Embryophyta</taxon>
        <taxon>Tracheophyta</taxon>
        <taxon>Spermatophyta</taxon>
        <taxon>Magnoliopsida</taxon>
        <taxon>Liliopsida</taxon>
        <taxon>Asparagales</taxon>
        <taxon>Iridaceae</taxon>
        <taxon>Iridoideae</taxon>
        <taxon>Irideae</taxon>
        <taxon>Iris</taxon>
    </lineage>
</organism>
<feature type="region of interest" description="Disordered" evidence="7">
    <location>
        <begin position="305"/>
        <end position="336"/>
    </location>
</feature>
<accession>A0AAX6EXF0</accession>
<dbReference type="Gene3D" id="1.10.510.10">
    <property type="entry name" value="Transferase(Phosphotransferase) domain 1"/>
    <property type="match status" value="1"/>
</dbReference>
<dbReference type="SUPFAM" id="SSF56112">
    <property type="entry name" value="Protein kinase-like (PK-like)"/>
    <property type="match status" value="1"/>
</dbReference>
<dbReference type="InterPro" id="IPR008271">
    <property type="entry name" value="Ser/Thr_kinase_AS"/>
</dbReference>
<feature type="region of interest" description="Disordered" evidence="7">
    <location>
        <begin position="270"/>
        <end position="289"/>
    </location>
</feature>
<keyword evidence="2 5" id="KW-0547">Nucleotide-binding</keyword>
<evidence type="ECO:0000259" key="8">
    <source>
        <dbReference type="PROSITE" id="PS50011"/>
    </source>
</evidence>
<evidence type="ECO:0000313" key="10">
    <source>
        <dbReference type="Proteomes" id="UP001140949"/>
    </source>
</evidence>
<keyword evidence="3 9" id="KW-0418">Kinase</keyword>
<evidence type="ECO:0000256" key="1">
    <source>
        <dbReference type="ARBA" id="ARBA00022679"/>
    </source>
</evidence>
<feature type="binding site" evidence="5">
    <location>
        <position position="43"/>
    </location>
    <ligand>
        <name>ATP</name>
        <dbReference type="ChEBI" id="CHEBI:30616"/>
    </ligand>
</feature>
<dbReference type="GO" id="GO:0005524">
    <property type="term" value="F:ATP binding"/>
    <property type="evidence" value="ECO:0007669"/>
    <property type="project" value="UniProtKB-UniRule"/>
</dbReference>
<keyword evidence="6" id="KW-0723">Serine/threonine-protein kinase</keyword>
<dbReference type="InterPro" id="IPR011009">
    <property type="entry name" value="Kinase-like_dom_sf"/>
</dbReference>
<dbReference type="SMART" id="SM00220">
    <property type="entry name" value="S_TKc"/>
    <property type="match status" value="1"/>
</dbReference>
<dbReference type="GO" id="GO:0004674">
    <property type="term" value="F:protein serine/threonine kinase activity"/>
    <property type="evidence" value="ECO:0007669"/>
    <property type="project" value="UniProtKB-KW"/>
</dbReference>
<reference evidence="9" key="2">
    <citation type="submission" date="2023-04" db="EMBL/GenBank/DDBJ databases">
        <authorList>
            <person name="Bruccoleri R.E."/>
            <person name="Oakeley E.J."/>
            <person name="Faust A.-M."/>
            <person name="Dessus-Babus S."/>
            <person name="Altorfer M."/>
            <person name="Burckhardt D."/>
            <person name="Oertli M."/>
            <person name="Naumann U."/>
            <person name="Petersen F."/>
            <person name="Wong J."/>
        </authorList>
    </citation>
    <scope>NUCLEOTIDE SEQUENCE</scope>
    <source>
        <strain evidence="9">GSM-AAB239-AS_SAM_17_03QT</strain>
        <tissue evidence="9">Leaf</tissue>
    </source>
</reference>
<keyword evidence="10" id="KW-1185">Reference proteome</keyword>
<reference evidence="9" key="1">
    <citation type="journal article" date="2023" name="GigaByte">
        <title>Genome assembly of the bearded iris, Iris pallida Lam.</title>
        <authorList>
            <person name="Bruccoleri R.E."/>
            <person name="Oakeley E.J."/>
            <person name="Faust A.M.E."/>
            <person name="Altorfer M."/>
            <person name="Dessus-Babus S."/>
            <person name="Burckhardt D."/>
            <person name="Oertli M."/>
            <person name="Naumann U."/>
            <person name="Petersen F."/>
            <person name="Wong J."/>
        </authorList>
    </citation>
    <scope>NUCLEOTIDE SEQUENCE</scope>
    <source>
        <strain evidence="9">GSM-AAB239-AS_SAM_17_03QT</strain>
    </source>
</reference>
<dbReference type="InterPro" id="IPR000719">
    <property type="entry name" value="Prot_kinase_dom"/>
</dbReference>
<gene>
    <name evidence="9" type="ORF">M6B38_167390</name>
</gene>
<dbReference type="Proteomes" id="UP001140949">
    <property type="component" value="Unassembled WGS sequence"/>
</dbReference>
<dbReference type="EMBL" id="JANAVB010033266">
    <property type="protein sequence ID" value="KAJ6808539.1"/>
    <property type="molecule type" value="Genomic_DNA"/>
</dbReference>
<dbReference type="PANTHER" id="PTHR48011">
    <property type="entry name" value="CCR4-NOT TRANSCRIPTIONAL COMPLEX SUBUNIT CAF120-RELATED"/>
    <property type="match status" value="1"/>
</dbReference>
<dbReference type="Pfam" id="PF00069">
    <property type="entry name" value="Pkinase"/>
    <property type="match status" value="1"/>
</dbReference>
<dbReference type="InterPro" id="IPR017441">
    <property type="entry name" value="Protein_kinase_ATP_BS"/>
</dbReference>
<evidence type="ECO:0000256" key="2">
    <source>
        <dbReference type="ARBA" id="ARBA00022741"/>
    </source>
</evidence>
<comment type="caution">
    <text evidence="9">The sequence shown here is derived from an EMBL/GenBank/DDBJ whole genome shotgun (WGS) entry which is preliminary data.</text>
</comment>
<feature type="compositionally biased region" description="Low complexity" evidence="7">
    <location>
        <begin position="313"/>
        <end position="331"/>
    </location>
</feature>
<sequence>METTTTTQSQMAWLRGPTIGRGSSATVSLAVANDGTDRVFAAKSAPVSTSHSLWREESILDDLKQCPRIINCFGHDVDGRFYNLFLEFFPRGSLHDSLRHSSGSFFPEPTARRYTRSVLKALQFVHARGYVHCDVKLRNILLCDDGDVKIADFGLARKAKGKEDEEDVCSISGTPMYMSPESVARREYEAPMDIWAVGCALAEMVSGRPPWQGRLGYSDDVWALLMRIGFGDEDVEIPTKISEPGKDFLRRCLVRDPEKRWTADMLLNHPFLAEPEPEPEPEPELEPELKDDDRCCLEEWLRSPKSVLHSSPSETSLCFSSSGSSEAGTSSPADRIRILATGKQPDWWRGSSSDENWISVREVA</sequence>
<evidence type="ECO:0000256" key="4">
    <source>
        <dbReference type="ARBA" id="ARBA00022840"/>
    </source>
</evidence>
<keyword evidence="1" id="KW-0808">Transferase</keyword>
<dbReference type="AlphaFoldDB" id="A0AAX6EXF0"/>
<evidence type="ECO:0000256" key="7">
    <source>
        <dbReference type="SAM" id="MobiDB-lite"/>
    </source>
</evidence>
<dbReference type="PROSITE" id="PS50011">
    <property type="entry name" value="PROTEIN_KINASE_DOM"/>
    <property type="match status" value="1"/>
</dbReference>
<dbReference type="PANTHER" id="PTHR48011:SF18">
    <property type="entry name" value="MITOGEN-ACTIVATED PROTEIN KINASE KINASE KINASE 19-RELATED"/>
    <property type="match status" value="1"/>
</dbReference>
<keyword evidence="4 5" id="KW-0067">ATP-binding</keyword>
<dbReference type="PROSITE" id="PS00107">
    <property type="entry name" value="PROTEIN_KINASE_ATP"/>
    <property type="match status" value="1"/>
</dbReference>
<name>A0AAX6EXF0_IRIPA</name>
<comment type="similarity">
    <text evidence="6">Belongs to the protein kinase superfamily.</text>
</comment>
<dbReference type="CDD" id="cd06606">
    <property type="entry name" value="STKc_MAPKKK"/>
    <property type="match status" value="1"/>
</dbReference>
<dbReference type="PROSITE" id="PS00108">
    <property type="entry name" value="PROTEIN_KINASE_ST"/>
    <property type="match status" value="1"/>
</dbReference>
<protein>
    <submittedName>
        <fullName evidence="9">Mitogen-activated protein kinase kinase kinase 3-like</fullName>
    </submittedName>
</protein>
<dbReference type="GO" id="GO:0007165">
    <property type="term" value="P:signal transduction"/>
    <property type="evidence" value="ECO:0007669"/>
    <property type="project" value="TreeGrafter"/>
</dbReference>